<name>A0A9D2Q2Z0_9FIRM</name>
<feature type="region of interest" description="Disordered" evidence="1">
    <location>
        <begin position="170"/>
        <end position="201"/>
    </location>
</feature>
<feature type="compositionally biased region" description="Low complexity" evidence="1">
    <location>
        <begin position="171"/>
        <end position="187"/>
    </location>
</feature>
<evidence type="ECO:0000256" key="3">
    <source>
        <dbReference type="SAM" id="SignalP"/>
    </source>
</evidence>
<keyword evidence="2" id="KW-0812">Transmembrane</keyword>
<comment type="caution">
    <text evidence="4">The sequence shown here is derived from an EMBL/GenBank/DDBJ whole genome shotgun (WGS) entry which is preliminary data.</text>
</comment>
<feature type="chain" id="PRO_5038963962" evidence="3">
    <location>
        <begin position="29"/>
        <end position="248"/>
    </location>
</feature>
<feature type="signal peptide" evidence="3">
    <location>
        <begin position="1"/>
        <end position="28"/>
    </location>
</feature>
<dbReference type="AlphaFoldDB" id="A0A9D2Q2Z0"/>
<dbReference type="Proteomes" id="UP000823918">
    <property type="component" value="Unassembled WGS sequence"/>
</dbReference>
<sequence length="248" mass="27074">MSKKMKKRLVAAALSFLLILCMAVSAFAQENNGNLGGATGDTEIWAGVTVDYMFPLRYEVYDPKNQPLSGVSIEHYDHNAKEYVYVGRTNENGIWETQIPADYFNNVIIGGAQGVSVADTRALYEGNGELRHRLSKNGFLIVEGRADYTIELNEKREQVIVVRVTMQYEDSASSSTPSPSEPGTSGANPPASVPNSRPNGGGLPQTGVPSYWIFLAVGSLLLLLAALIICKILYDEKKNRKKIKQGGN</sequence>
<keyword evidence="2" id="KW-1133">Transmembrane helix</keyword>
<proteinExistence type="predicted"/>
<organism evidence="4 5">
    <name type="scientific">Candidatus Ruthenibacterium merdavium</name>
    <dbReference type="NCBI Taxonomy" id="2838752"/>
    <lineage>
        <taxon>Bacteria</taxon>
        <taxon>Bacillati</taxon>
        <taxon>Bacillota</taxon>
        <taxon>Clostridia</taxon>
        <taxon>Eubacteriales</taxon>
        <taxon>Oscillospiraceae</taxon>
        <taxon>Ruthenibacterium</taxon>
    </lineage>
</organism>
<feature type="transmembrane region" description="Helical" evidence="2">
    <location>
        <begin position="211"/>
        <end position="234"/>
    </location>
</feature>
<reference evidence="4" key="1">
    <citation type="journal article" date="2021" name="PeerJ">
        <title>Extensive microbial diversity within the chicken gut microbiome revealed by metagenomics and culture.</title>
        <authorList>
            <person name="Gilroy R."/>
            <person name="Ravi A."/>
            <person name="Getino M."/>
            <person name="Pursley I."/>
            <person name="Horton D.L."/>
            <person name="Alikhan N.F."/>
            <person name="Baker D."/>
            <person name="Gharbi K."/>
            <person name="Hall N."/>
            <person name="Watson M."/>
            <person name="Adriaenssens E.M."/>
            <person name="Foster-Nyarko E."/>
            <person name="Jarju S."/>
            <person name="Secka A."/>
            <person name="Antonio M."/>
            <person name="Oren A."/>
            <person name="Chaudhuri R.R."/>
            <person name="La Ragione R."/>
            <person name="Hildebrand F."/>
            <person name="Pallen M.J."/>
        </authorList>
    </citation>
    <scope>NUCLEOTIDE SEQUENCE</scope>
    <source>
        <strain evidence="4">5933</strain>
    </source>
</reference>
<evidence type="ECO:0000256" key="2">
    <source>
        <dbReference type="SAM" id="Phobius"/>
    </source>
</evidence>
<evidence type="ECO:0000313" key="4">
    <source>
        <dbReference type="EMBL" id="HJC71401.1"/>
    </source>
</evidence>
<gene>
    <name evidence="4" type="ORF">H9698_01225</name>
</gene>
<reference evidence="4" key="2">
    <citation type="submission" date="2021-04" db="EMBL/GenBank/DDBJ databases">
        <authorList>
            <person name="Gilroy R."/>
        </authorList>
    </citation>
    <scope>NUCLEOTIDE SEQUENCE</scope>
    <source>
        <strain evidence="4">5933</strain>
    </source>
</reference>
<evidence type="ECO:0000313" key="5">
    <source>
        <dbReference type="Proteomes" id="UP000823918"/>
    </source>
</evidence>
<dbReference type="EMBL" id="DWWA01000008">
    <property type="protein sequence ID" value="HJC71401.1"/>
    <property type="molecule type" value="Genomic_DNA"/>
</dbReference>
<keyword evidence="3" id="KW-0732">Signal</keyword>
<protein>
    <submittedName>
        <fullName evidence="4">Uncharacterized protein</fullName>
    </submittedName>
</protein>
<keyword evidence="2" id="KW-0472">Membrane</keyword>
<evidence type="ECO:0000256" key="1">
    <source>
        <dbReference type="SAM" id="MobiDB-lite"/>
    </source>
</evidence>
<accession>A0A9D2Q2Z0</accession>